<reference evidence="1" key="1">
    <citation type="submission" date="2014-12" db="EMBL/GenBank/DDBJ databases">
        <title>Insight into the proteome of Arion vulgaris.</title>
        <authorList>
            <person name="Aradska J."/>
            <person name="Bulat T."/>
            <person name="Smidak R."/>
            <person name="Sarate P."/>
            <person name="Gangsoo J."/>
            <person name="Sialana F."/>
            <person name="Bilban M."/>
            <person name="Lubec G."/>
        </authorList>
    </citation>
    <scope>NUCLEOTIDE SEQUENCE</scope>
    <source>
        <tissue evidence="1">Skin</tissue>
    </source>
</reference>
<sequence length="299" mass="33558">ARDNNHYLVDVLIVVVPFSLQHVSQIVCRCNELKLWTTNMPKRSNPFGENSVVQFKTHVREKEVNNGVCQQTRMQLVYDRTQQLLFAGMKKTVDKDLSLDANKNVVSLITKSDITDAKQMHINKNCKLVSYEGSTLMDVETDSDSFHNSLAQYSVDNNLDISSSAAKFASNNCTEILSSFGRNQDQYNSACDISASSFKPSCGVASTCDITKDVFSQMKQAQFSRTLSREAPKFHAACHNCRLPVLPQGLMRCQFCENSVCSTCVKQCSSCLLQFCQLCSVINYDLSAERSFCLNCHER</sequence>
<dbReference type="Pfam" id="PF05458">
    <property type="entry name" value="Siva"/>
    <property type="match status" value="1"/>
</dbReference>
<dbReference type="GO" id="GO:0005175">
    <property type="term" value="F:CD27 receptor binding"/>
    <property type="evidence" value="ECO:0007669"/>
    <property type="project" value="TreeGrafter"/>
</dbReference>
<dbReference type="GO" id="GO:0097191">
    <property type="term" value="P:extrinsic apoptotic signaling pathway"/>
    <property type="evidence" value="ECO:0007669"/>
    <property type="project" value="TreeGrafter"/>
</dbReference>
<dbReference type="AlphaFoldDB" id="A0A0B6ZAN4"/>
<dbReference type="PANTHER" id="PTHR14365:SF1">
    <property type="entry name" value="APOPTOSIS REGULATORY PROTEIN SIVA"/>
    <property type="match status" value="1"/>
</dbReference>
<organism evidence="1">
    <name type="scientific">Arion vulgaris</name>
    <dbReference type="NCBI Taxonomy" id="1028688"/>
    <lineage>
        <taxon>Eukaryota</taxon>
        <taxon>Metazoa</taxon>
        <taxon>Spiralia</taxon>
        <taxon>Lophotrochozoa</taxon>
        <taxon>Mollusca</taxon>
        <taxon>Gastropoda</taxon>
        <taxon>Heterobranchia</taxon>
        <taxon>Euthyneura</taxon>
        <taxon>Panpulmonata</taxon>
        <taxon>Eupulmonata</taxon>
        <taxon>Stylommatophora</taxon>
        <taxon>Helicina</taxon>
        <taxon>Arionoidea</taxon>
        <taxon>Arionidae</taxon>
        <taxon>Arion</taxon>
    </lineage>
</organism>
<accession>A0A0B6ZAN4</accession>
<dbReference type="EMBL" id="HACG01018683">
    <property type="protein sequence ID" value="CEK65548.1"/>
    <property type="molecule type" value="Transcribed_RNA"/>
</dbReference>
<protein>
    <recommendedName>
        <fullName evidence="2">Apoptosis regulatory protein Siva</fullName>
    </recommendedName>
</protein>
<proteinExistence type="predicted"/>
<evidence type="ECO:0008006" key="2">
    <source>
        <dbReference type="Google" id="ProtNLM"/>
    </source>
</evidence>
<feature type="non-terminal residue" evidence="1">
    <location>
        <position position="1"/>
    </location>
</feature>
<name>A0A0B6ZAN4_9EUPU</name>
<dbReference type="InterPro" id="IPR022773">
    <property type="entry name" value="Siva"/>
</dbReference>
<dbReference type="PANTHER" id="PTHR14365">
    <property type="entry name" value="APOPTOSIS REGULATORY PROTEIN SIVA"/>
    <property type="match status" value="1"/>
</dbReference>
<evidence type="ECO:0000313" key="1">
    <source>
        <dbReference type="EMBL" id="CEK65548.1"/>
    </source>
</evidence>
<gene>
    <name evidence="1" type="primary">ORF55428</name>
</gene>